<proteinExistence type="predicted"/>
<dbReference type="InterPro" id="IPR052158">
    <property type="entry name" value="INH-QAR"/>
</dbReference>
<evidence type="ECO:0000313" key="3">
    <source>
        <dbReference type="Proteomes" id="UP001500957"/>
    </source>
</evidence>
<dbReference type="InterPro" id="IPR002818">
    <property type="entry name" value="DJ-1/PfpI"/>
</dbReference>
<evidence type="ECO:0000313" key="2">
    <source>
        <dbReference type="EMBL" id="GAA0621372.1"/>
    </source>
</evidence>
<keyword evidence="3" id="KW-1185">Reference proteome</keyword>
<accession>A0ABN1GVZ4</accession>
<dbReference type="Gene3D" id="3.40.50.880">
    <property type="match status" value="1"/>
</dbReference>
<dbReference type="EMBL" id="BAAAHE010000019">
    <property type="protein sequence ID" value="GAA0621372.1"/>
    <property type="molecule type" value="Genomic_DNA"/>
</dbReference>
<dbReference type="Proteomes" id="UP001500957">
    <property type="component" value="Unassembled WGS sequence"/>
</dbReference>
<dbReference type="CDD" id="cd03139">
    <property type="entry name" value="GATase1_PfpI_2"/>
    <property type="match status" value="1"/>
</dbReference>
<reference evidence="2 3" key="1">
    <citation type="journal article" date="2019" name="Int. J. Syst. Evol. Microbiol.">
        <title>The Global Catalogue of Microorganisms (GCM) 10K type strain sequencing project: providing services to taxonomists for standard genome sequencing and annotation.</title>
        <authorList>
            <consortium name="The Broad Institute Genomics Platform"/>
            <consortium name="The Broad Institute Genome Sequencing Center for Infectious Disease"/>
            <person name="Wu L."/>
            <person name="Ma J."/>
        </authorList>
    </citation>
    <scope>NUCLEOTIDE SEQUENCE [LARGE SCALE GENOMIC DNA]</scope>
    <source>
        <strain evidence="2 3">JCM 10671</strain>
    </source>
</reference>
<dbReference type="RefSeq" id="WP_344605175.1">
    <property type="nucleotide sequence ID" value="NZ_BAAAHE010000019.1"/>
</dbReference>
<name>A0ABN1GVZ4_9ACTN</name>
<protein>
    <submittedName>
        <fullName evidence="2">DJ-1/PfpI family protein</fullName>
    </submittedName>
</protein>
<gene>
    <name evidence="2" type="ORF">GCM10009547_25090</name>
</gene>
<dbReference type="InterPro" id="IPR029062">
    <property type="entry name" value="Class_I_gatase-like"/>
</dbReference>
<dbReference type="PANTHER" id="PTHR43130">
    <property type="entry name" value="ARAC-FAMILY TRANSCRIPTIONAL REGULATOR"/>
    <property type="match status" value="1"/>
</dbReference>
<dbReference type="SUPFAM" id="SSF52317">
    <property type="entry name" value="Class I glutamine amidotransferase-like"/>
    <property type="match status" value="1"/>
</dbReference>
<sequence length="225" mass="24195">MTRIGVYIWPNMTMLDVFGPHQFLGLVPGWELVTVARTTDPVVTDTGLRVLPDHDLDSCPELDILLVGGGANPSPQLRDPDVIAWFAKKGAEVQWVTSVCNGALILAEAGLLDGYRATTHWGNLPDLATYSGIEVVTDQRVVRDRNRITAGGVTSGIDFGLTLISEIAGPDVAAALQLVCEYDPHPPTPYGHPRNSPPELVHAVGDMMGPLRTDLDAFYAEKASA</sequence>
<organism evidence="2 3">
    <name type="scientific">Sporichthya brevicatena</name>
    <dbReference type="NCBI Taxonomy" id="171442"/>
    <lineage>
        <taxon>Bacteria</taxon>
        <taxon>Bacillati</taxon>
        <taxon>Actinomycetota</taxon>
        <taxon>Actinomycetes</taxon>
        <taxon>Sporichthyales</taxon>
        <taxon>Sporichthyaceae</taxon>
        <taxon>Sporichthya</taxon>
    </lineage>
</organism>
<dbReference type="Pfam" id="PF01965">
    <property type="entry name" value="DJ-1_PfpI"/>
    <property type="match status" value="1"/>
</dbReference>
<dbReference type="PANTHER" id="PTHR43130:SF2">
    <property type="entry name" value="DJ-1_PFPI DOMAIN-CONTAINING PROTEIN"/>
    <property type="match status" value="1"/>
</dbReference>
<comment type="caution">
    <text evidence="2">The sequence shown here is derived from an EMBL/GenBank/DDBJ whole genome shotgun (WGS) entry which is preliminary data.</text>
</comment>
<evidence type="ECO:0000259" key="1">
    <source>
        <dbReference type="Pfam" id="PF01965"/>
    </source>
</evidence>
<feature type="domain" description="DJ-1/PfpI" evidence="1">
    <location>
        <begin position="3"/>
        <end position="165"/>
    </location>
</feature>